<gene>
    <name evidence="3" type="primary">LOC118477560</name>
</gene>
<feature type="region of interest" description="Disordered" evidence="1">
    <location>
        <begin position="314"/>
        <end position="365"/>
    </location>
</feature>
<feature type="compositionally biased region" description="Basic and acidic residues" evidence="1">
    <location>
        <begin position="324"/>
        <end position="338"/>
    </location>
</feature>
<sequence>MADNMADNVGVDTEDNGPQRGKDSLKNKPHFVCDTREYITCIVIDSDDTRKYIVVIDSDDISDDTREWGWVGVQEVILVTSSRSDRGDILVTSSRSDRGDILVTSSRSDRGDFGRVLEDDNGEDDLQQLQKEQASRHQPGVEQVVLDDVLELVVAALCVRATGQRSRTTIVGDTLQATAVEVVVDEVHGELEGVCVCLHVRHGDLSYQVVLDFLMERRVFGQEKAEEGNLDDHDDDKSDGKHNKQHATTCAAGSAAPQEGKNEEKDAEDEQSHAYLVQKREVLQVVGATHDLKLATSHAADGIADRVVDRAQDFAREEEQDGPACRERQSYQQEHEVNDDQGDLEAAGEHDGGSDVTSGTQDGGDFLSGYRQQGNWLLSQVTKPSKKISARGLWKDKTILGRSRQKQLHLCAAVTN</sequence>
<reference evidence="3" key="1">
    <citation type="submission" date="2025-08" db="UniProtKB">
        <authorList>
            <consortium name="RefSeq"/>
        </authorList>
    </citation>
    <scope>IDENTIFICATION</scope>
</reference>
<feature type="compositionally biased region" description="Basic and acidic residues" evidence="1">
    <location>
        <begin position="225"/>
        <end position="242"/>
    </location>
</feature>
<feature type="region of interest" description="Disordered" evidence="1">
    <location>
        <begin position="1"/>
        <end position="25"/>
    </location>
</feature>
<accession>A0ABM1VS19</accession>
<name>A0ABM1VS19_APLCA</name>
<evidence type="ECO:0000313" key="3">
    <source>
        <dbReference type="RefSeq" id="XP_035825211.1"/>
    </source>
</evidence>
<dbReference type="Proteomes" id="UP000694888">
    <property type="component" value="Unplaced"/>
</dbReference>
<organism evidence="2 3">
    <name type="scientific">Aplysia californica</name>
    <name type="common">California sea hare</name>
    <dbReference type="NCBI Taxonomy" id="6500"/>
    <lineage>
        <taxon>Eukaryota</taxon>
        <taxon>Metazoa</taxon>
        <taxon>Spiralia</taxon>
        <taxon>Lophotrochozoa</taxon>
        <taxon>Mollusca</taxon>
        <taxon>Gastropoda</taxon>
        <taxon>Heterobranchia</taxon>
        <taxon>Euthyneura</taxon>
        <taxon>Tectipleura</taxon>
        <taxon>Aplysiida</taxon>
        <taxon>Aplysioidea</taxon>
        <taxon>Aplysiidae</taxon>
        <taxon>Aplysia</taxon>
    </lineage>
</organism>
<dbReference type="RefSeq" id="XP_035825211.1">
    <property type="nucleotide sequence ID" value="XM_035969318.1"/>
</dbReference>
<protein>
    <submittedName>
        <fullName evidence="3">Uncharacterized protein LOC118477560</fullName>
    </submittedName>
</protein>
<feature type="region of interest" description="Disordered" evidence="1">
    <location>
        <begin position="225"/>
        <end position="271"/>
    </location>
</feature>
<keyword evidence="2" id="KW-1185">Reference proteome</keyword>
<evidence type="ECO:0000256" key="1">
    <source>
        <dbReference type="SAM" id="MobiDB-lite"/>
    </source>
</evidence>
<evidence type="ECO:0000313" key="2">
    <source>
        <dbReference type="Proteomes" id="UP000694888"/>
    </source>
</evidence>
<proteinExistence type="predicted"/>
<dbReference type="GeneID" id="118477560"/>